<sequence length="198" mass="22538">MVKRSLIIIVTAFLLIGGSVMAVNAWMTDDSMYVDETGWAFYAELNEELVQQFSEEDDMYAQALEEKVDYDFADQYGAIEVILTEIRREEGNPHILIGEGHAYFQTNDFIFEIDFDDVQVYQIEGEEGPIRGMSIDGEFTTAEGELDMLSFNTYWSPETEQVHAVGSVGFVTNYGMLAFGDPFVDQDDFSEENLIEFE</sequence>
<evidence type="ECO:0000313" key="1">
    <source>
        <dbReference type="EMBL" id="GEN45502.1"/>
    </source>
</evidence>
<dbReference type="AlphaFoldDB" id="A0A511W7Y4"/>
<comment type="caution">
    <text evidence="1">The sequence shown here is derived from an EMBL/GenBank/DDBJ whole genome shotgun (WGS) entry which is preliminary data.</text>
</comment>
<dbReference type="RefSeq" id="WP_146815490.1">
    <property type="nucleotide sequence ID" value="NZ_BJYA01000005.1"/>
</dbReference>
<name>A0A511W7Y4_9BACI</name>
<dbReference type="EMBL" id="BJYA01000005">
    <property type="protein sequence ID" value="GEN45502.1"/>
    <property type="molecule type" value="Genomic_DNA"/>
</dbReference>
<dbReference type="OrthoDB" id="9820217at2"/>
<proteinExistence type="predicted"/>
<evidence type="ECO:0000313" key="2">
    <source>
        <dbReference type="Proteomes" id="UP000321440"/>
    </source>
</evidence>
<accession>A0A511W7Y4</accession>
<keyword evidence="2" id="KW-1185">Reference proteome</keyword>
<reference evidence="1 2" key="1">
    <citation type="submission" date="2019-07" db="EMBL/GenBank/DDBJ databases">
        <title>Whole genome shotgun sequence of Alkalibacillus haloalkaliphilus NBRC 103110.</title>
        <authorList>
            <person name="Hosoyama A."/>
            <person name="Uohara A."/>
            <person name="Ohji S."/>
            <person name="Ichikawa N."/>
        </authorList>
    </citation>
    <scope>NUCLEOTIDE SEQUENCE [LARGE SCALE GENOMIC DNA]</scope>
    <source>
        <strain evidence="1 2">NBRC 103110</strain>
    </source>
</reference>
<dbReference type="Proteomes" id="UP000321440">
    <property type="component" value="Unassembled WGS sequence"/>
</dbReference>
<organism evidence="1 2">
    <name type="scientific">Alkalibacillus haloalkaliphilus</name>
    <dbReference type="NCBI Taxonomy" id="94136"/>
    <lineage>
        <taxon>Bacteria</taxon>
        <taxon>Bacillati</taxon>
        <taxon>Bacillota</taxon>
        <taxon>Bacilli</taxon>
        <taxon>Bacillales</taxon>
        <taxon>Bacillaceae</taxon>
        <taxon>Alkalibacillus</taxon>
    </lineage>
</organism>
<gene>
    <name evidence="1" type="ORF">AHA02nite_12780</name>
</gene>
<protein>
    <submittedName>
        <fullName evidence="1">Uncharacterized protein</fullName>
    </submittedName>
</protein>